<evidence type="ECO:0000259" key="5">
    <source>
        <dbReference type="PROSITE" id="PS50931"/>
    </source>
</evidence>
<dbReference type="Gene3D" id="1.10.10.10">
    <property type="entry name" value="Winged helix-like DNA-binding domain superfamily/Winged helix DNA-binding domain"/>
    <property type="match status" value="1"/>
</dbReference>
<dbReference type="AlphaFoldDB" id="A0A1J7BAX1"/>
<keyword evidence="4" id="KW-0804">Transcription</keyword>
<evidence type="ECO:0000256" key="2">
    <source>
        <dbReference type="ARBA" id="ARBA00023015"/>
    </source>
</evidence>
<dbReference type="SUPFAM" id="SSF53850">
    <property type="entry name" value="Periplasmic binding protein-like II"/>
    <property type="match status" value="1"/>
</dbReference>
<organism evidence="6 7">
    <name type="scientific">Mangrovactinospora gilvigrisea</name>
    <dbReference type="NCBI Taxonomy" id="1428644"/>
    <lineage>
        <taxon>Bacteria</taxon>
        <taxon>Bacillati</taxon>
        <taxon>Actinomycetota</taxon>
        <taxon>Actinomycetes</taxon>
        <taxon>Kitasatosporales</taxon>
        <taxon>Streptomycetaceae</taxon>
        <taxon>Mangrovactinospora</taxon>
    </lineage>
</organism>
<dbReference type="EMBL" id="MLCF01000128">
    <property type="protein sequence ID" value="OIV35839.1"/>
    <property type="molecule type" value="Genomic_DNA"/>
</dbReference>
<dbReference type="Gene3D" id="3.40.190.10">
    <property type="entry name" value="Periplasmic binding protein-like II"/>
    <property type="match status" value="2"/>
</dbReference>
<proteinExistence type="inferred from homology"/>
<keyword evidence="3" id="KW-0238">DNA-binding</keyword>
<evidence type="ECO:0000313" key="7">
    <source>
        <dbReference type="Proteomes" id="UP000243342"/>
    </source>
</evidence>
<evidence type="ECO:0000256" key="1">
    <source>
        <dbReference type="ARBA" id="ARBA00009437"/>
    </source>
</evidence>
<dbReference type="PANTHER" id="PTHR30346:SF0">
    <property type="entry name" value="HCA OPERON TRANSCRIPTIONAL ACTIVATOR HCAR"/>
    <property type="match status" value="1"/>
</dbReference>
<dbReference type="PROSITE" id="PS50931">
    <property type="entry name" value="HTH_LYSR"/>
    <property type="match status" value="1"/>
</dbReference>
<comment type="caution">
    <text evidence="6">The sequence shown here is derived from an EMBL/GenBank/DDBJ whole genome shotgun (WGS) entry which is preliminary data.</text>
</comment>
<dbReference type="SUPFAM" id="SSF46785">
    <property type="entry name" value="Winged helix' DNA-binding domain"/>
    <property type="match status" value="1"/>
</dbReference>
<dbReference type="InterPro" id="IPR000847">
    <property type="entry name" value="LysR_HTH_N"/>
</dbReference>
<comment type="similarity">
    <text evidence="1">Belongs to the LysR transcriptional regulatory family.</text>
</comment>
<dbReference type="Pfam" id="PF00126">
    <property type="entry name" value="HTH_1"/>
    <property type="match status" value="1"/>
</dbReference>
<feature type="domain" description="HTH lysR-type" evidence="5">
    <location>
        <begin position="1"/>
        <end position="58"/>
    </location>
</feature>
<dbReference type="GO" id="GO:0003700">
    <property type="term" value="F:DNA-binding transcription factor activity"/>
    <property type="evidence" value="ECO:0007669"/>
    <property type="project" value="InterPro"/>
</dbReference>
<evidence type="ECO:0000313" key="6">
    <source>
        <dbReference type="EMBL" id="OIV35839.1"/>
    </source>
</evidence>
<sequence>MELRELEAFLALADELHFGRAAERLTVSQGRVSQLLAALERRIGGRLLERTSRSAALTPLGARLLADLRPAYAALRNAVAGAAEEARGVAGTLRLGFVGIPDSVFQELAQTFRDRYPCSDVSIVEAPLADPFGPLQRGEADVMLLRGPLVGPVPGVQVGPAVCRGPRGLALSARHPLAGRDSLAAEELAEVPLIGVPEDAPRAWRELFAPERTPAGRTIASGCRANTLQEALSLAAAGRGGLLFGLEAADYLFRRDIAFVPVDGLPDGNLSLVRPLGPPTPRVAAFAALVADFTPAGAG</sequence>
<gene>
    <name evidence="6" type="ORF">BIV57_19630</name>
</gene>
<dbReference type="InterPro" id="IPR036390">
    <property type="entry name" value="WH_DNA-bd_sf"/>
</dbReference>
<accession>A0A1J7BAX1</accession>
<keyword evidence="2" id="KW-0805">Transcription regulation</keyword>
<keyword evidence="7" id="KW-1185">Reference proteome</keyword>
<dbReference type="GO" id="GO:0003677">
    <property type="term" value="F:DNA binding"/>
    <property type="evidence" value="ECO:0007669"/>
    <property type="project" value="UniProtKB-KW"/>
</dbReference>
<dbReference type="GO" id="GO:0032993">
    <property type="term" value="C:protein-DNA complex"/>
    <property type="evidence" value="ECO:0007669"/>
    <property type="project" value="TreeGrafter"/>
</dbReference>
<reference evidence="6 7" key="1">
    <citation type="submission" date="2016-10" db="EMBL/GenBank/DDBJ databases">
        <title>Genome sequence of Streptomyces gilvigriseus MUSC 26.</title>
        <authorList>
            <person name="Lee L.-H."/>
            <person name="Ser H.-L."/>
        </authorList>
    </citation>
    <scope>NUCLEOTIDE SEQUENCE [LARGE SCALE GENOMIC DNA]</scope>
    <source>
        <strain evidence="6 7">MUSC 26</strain>
    </source>
</reference>
<evidence type="ECO:0000256" key="3">
    <source>
        <dbReference type="ARBA" id="ARBA00023125"/>
    </source>
</evidence>
<dbReference type="InterPro" id="IPR005119">
    <property type="entry name" value="LysR_subst-bd"/>
</dbReference>
<dbReference type="FunFam" id="1.10.10.10:FF:000001">
    <property type="entry name" value="LysR family transcriptional regulator"/>
    <property type="match status" value="1"/>
</dbReference>
<dbReference type="Pfam" id="PF03466">
    <property type="entry name" value="LysR_substrate"/>
    <property type="match status" value="1"/>
</dbReference>
<dbReference type="PANTHER" id="PTHR30346">
    <property type="entry name" value="TRANSCRIPTIONAL DUAL REGULATOR HCAR-RELATED"/>
    <property type="match status" value="1"/>
</dbReference>
<name>A0A1J7BAX1_9ACTN</name>
<protein>
    <recommendedName>
        <fullName evidence="5">HTH lysR-type domain-containing protein</fullName>
    </recommendedName>
</protein>
<dbReference type="OrthoDB" id="79118at2"/>
<dbReference type="STRING" id="1428644.BIV57_19630"/>
<evidence type="ECO:0000256" key="4">
    <source>
        <dbReference type="ARBA" id="ARBA00023163"/>
    </source>
</evidence>
<dbReference type="InterPro" id="IPR036388">
    <property type="entry name" value="WH-like_DNA-bd_sf"/>
</dbReference>
<dbReference type="Proteomes" id="UP000243342">
    <property type="component" value="Unassembled WGS sequence"/>
</dbReference>
<dbReference type="PRINTS" id="PR00039">
    <property type="entry name" value="HTHLYSR"/>
</dbReference>